<protein>
    <submittedName>
        <fullName evidence="1">Uncharacterized protein</fullName>
    </submittedName>
</protein>
<dbReference type="EMBL" id="MEIL01000005">
    <property type="protein sequence ID" value="PIT41933.1"/>
    <property type="molecule type" value="Genomic_DNA"/>
</dbReference>
<reference evidence="1" key="1">
    <citation type="journal article" date="2017" name="MBio">
        <title>Type VI secretion-mediated competition in the bee gut microbiome.</title>
        <authorList>
            <person name="Steele M.I."/>
            <person name="Kwong W.K."/>
            <person name="Powell J.E."/>
            <person name="Whiteley M."/>
            <person name="Moran N.A."/>
        </authorList>
    </citation>
    <scope>NUCLEOTIDE SEQUENCE [LARGE SCALE GENOMIC DNA]</scope>
    <source>
        <strain evidence="1">WkB273</strain>
    </source>
</reference>
<name>A0A2N9X9R5_9NEIS</name>
<dbReference type="RefSeq" id="WP_100151447.1">
    <property type="nucleotide sequence ID" value="NZ_CP160999.2"/>
</dbReference>
<organism evidence="1 2">
    <name type="scientific">Snodgrassella alvi</name>
    <dbReference type="NCBI Taxonomy" id="1196083"/>
    <lineage>
        <taxon>Bacteria</taxon>
        <taxon>Pseudomonadati</taxon>
        <taxon>Pseudomonadota</taxon>
        <taxon>Betaproteobacteria</taxon>
        <taxon>Neisseriales</taxon>
        <taxon>Neisseriaceae</taxon>
        <taxon>Snodgrassella</taxon>
    </lineage>
</organism>
<dbReference type="Proteomes" id="UP000230202">
    <property type="component" value="Unassembled WGS sequence"/>
</dbReference>
<dbReference type="AlphaFoldDB" id="A0A2N9X9R5"/>
<evidence type="ECO:0000313" key="2">
    <source>
        <dbReference type="Proteomes" id="UP000230202"/>
    </source>
</evidence>
<keyword evidence="2" id="KW-1185">Reference proteome</keyword>
<sequence>MDIRYFKKYIEPKLINYKLIYDSFPNGDFGALERVSIEGNDKIGSVNFWSQGWLGIDIYDLVLDELIMNVLLEPKELKEQEIAINKLLGILLNEK</sequence>
<comment type="caution">
    <text evidence="1">The sequence shown here is derived from an EMBL/GenBank/DDBJ whole genome shotgun (WGS) entry which is preliminary data.</text>
</comment>
<evidence type="ECO:0000313" key="1">
    <source>
        <dbReference type="EMBL" id="PIT41933.1"/>
    </source>
</evidence>
<gene>
    <name evidence="1" type="ORF">BHC54_00695</name>
</gene>
<accession>A0A2N9X9R5</accession>
<proteinExistence type="predicted"/>